<evidence type="ECO:0000313" key="2">
    <source>
        <dbReference type="WBParaSite" id="ALUE_0000320901-mRNA-1"/>
    </source>
</evidence>
<organism evidence="1 2">
    <name type="scientific">Ascaris lumbricoides</name>
    <name type="common">Giant roundworm</name>
    <dbReference type="NCBI Taxonomy" id="6252"/>
    <lineage>
        <taxon>Eukaryota</taxon>
        <taxon>Metazoa</taxon>
        <taxon>Ecdysozoa</taxon>
        <taxon>Nematoda</taxon>
        <taxon>Chromadorea</taxon>
        <taxon>Rhabditida</taxon>
        <taxon>Spirurina</taxon>
        <taxon>Ascaridomorpha</taxon>
        <taxon>Ascaridoidea</taxon>
        <taxon>Ascarididae</taxon>
        <taxon>Ascaris</taxon>
    </lineage>
</organism>
<reference evidence="2" key="1">
    <citation type="submission" date="2017-02" db="UniProtKB">
        <authorList>
            <consortium name="WormBaseParasite"/>
        </authorList>
    </citation>
    <scope>IDENTIFICATION</scope>
</reference>
<accession>A0A0M3HNF6</accession>
<dbReference type="AlphaFoldDB" id="A0A0M3HNF6"/>
<proteinExistence type="predicted"/>
<dbReference type="WBParaSite" id="ALUE_0000320901-mRNA-1">
    <property type="protein sequence ID" value="ALUE_0000320901-mRNA-1"/>
    <property type="gene ID" value="ALUE_0000320901"/>
</dbReference>
<name>A0A0M3HNF6_ASCLU</name>
<evidence type="ECO:0000313" key="1">
    <source>
        <dbReference type="Proteomes" id="UP000036681"/>
    </source>
</evidence>
<protein>
    <submittedName>
        <fullName evidence="2">Uncharacterized protein</fullName>
    </submittedName>
</protein>
<dbReference type="Proteomes" id="UP000036681">
    <property type="component" value="Unplaced"/>
</dbReference>
<sequence>MFFDYESKEHNHVLLYKEGINIPFEAILKCALDGGKLQIRISRLTNGSFKTATSLNPIARSATTAWTCSAESSINISAFGYLRRHASFDCPIHHNSYKWKKMVLEDVMAFNGWQVRTRLSRVRTIAQE</sequence>
<keyword evidence="1" id="KW-1185">Reference proteome</keyword>